<reference evidence="2" key="1">
    <citation type="submission" date="2021-04" db="EMBL/GenBank/DDBJ databases">
        <title>Devosia litorisediminis sp. nov., isolated from a sand dune.</title>
        <authorList>
            <person name="Park S."/>
            <person name="Yoon J.-H."/>
        </authorList>
    </citation>
    <scope>NUCLEOTIDE SEQUENCE</scope>
    <source>
        <strain evidence="2">BSSL-BM10</strain>
    </source>
</reference>
<feature type="transmembrane region" description="Helical" evidence="1">
    <location>
        <begin position="117"/>
        <end position="141"/>
    </location>
</feature>
<proteinExistence type="predicted"/>
<dbReference type="RefSeq" id="WP_212657385.1">
    <property type="nucleotide sequence ID" value="NZ_JAGXTP010000001.1"/>
</dbReference>
<keyword evidence="3" id="KW-1185">Reference proteome</keyword>
<evidence type="ECO:0000313" key="3">
    <source>
        <dbReference type="Proteomes" id="UP000678281"/>
    </source>
</evidence>
<evidence type="ECO:0000313" key="2">
    <source>
        <dbReference type="EMBL" id="MBS3847790.1"/>
    </source>
</evidence>
<dbReference type="Proteomes" id="UP000678281">
    <property type="component" value="Unassembled WGS sequence"/>
</dbReference>
<comment type="caution">
    <text evidence="2">The sequence shown here is derived from an EMBL/GenBank/DDBJ whole genome shotgun (WGS) entry which is preliminary data.</text>
</comment>
<keyword evidence="1" id="KW-0472">Membrane</keyword>
<dbReference type="AlphaFoldDB" id="A0A942E4H2"/>
<feature type="transmembrane region" description="Helical" evidence="1">
    <location>
        <begin position="94"/>
        <end position="111"/>
    </location>
</feature>
<evidence type="ECO:0000256" key="1">
    <source>
        <dbReference type="SAM" id="Phobius"/>
    </source>
</evidence>
<feature type="transmembrane region" description="Helical" evidence="1">
    <location>
        <begin position="45"/>
        <end position="69"/>
    </location>
</feature>
<keyword evidence="1" id="KW-0812">Transmembrane</keyword>
<organism evidence="2 3">
    <name type="scientific">Devosia litorisediminis</name>
    <dbReference type="NCBI Taxonomy" id="2829817"/>
    <lineage>
        <taxon>Bacteria</taxon>
        <taxon>Pseudomonadati</taxon>
        <taxon>Pseudomonadota</taxon>
        <taxon>Alphaproteobacteria</taxon>
        <taxon>Hyphomicrobiales</taxon>
        <taxon>Devosiaceae</taxon>
        <taxon>Devosia</taxon>
    </lineage>
</organism>
<accession>A0A942E4H2</accession>
<sequence>MMSYKEMMAGVQLAGVALVVGWLGWDAANGGLVDASAASVAVKMLWAVGGLVVFNIVGAILATIVISIIQRSEFRDEPSDERDASISARSQRNSGFATSIAAALLLIPLAMGADVTLAVYGLFFAPLLGGTVNAISELVYYRIG</sequence>
<name>A0A942E4H2_9HYPH</name>
<keyword evidence="1" id="KW-1133">Transmembrane helix</keyword>
<protein>
    <submittedName>
        <fullName evidence="2">Uncharacterized protein</fullName>
    </submittedName>
</protein>
<dbReference type="EMBL" id="JAGXTP010000001">
    <property type="protein sequence ID" value="MBS3847790.1"/>
    <property type="molecule type" value="Genomic_DNA"/>
</dbReference>
<gene>
    <name evidence="2" type="ORF">KD146_03670</name>
</gene>